<dbReference type="Gene3D" id="3.40.120.10">
    <property type="entry name" value="Alpha-D-Glucose-1,6-Bisphosphate, subunit A, domain 3"/>
    <property type="match status" value="1"/>
</dbReference>
<dbReference type="PANTHER" id="PTHR45745">
    <property type="entry name" value="PHOSPHOMANNOMUTASE 45A"/>
    <property type="match status" value="1"/>
</dbReference>
<dbReference type="GO" id="GO:0046872">
    <property type="term" value="F:metal ion binding"/>
    <property type="evidence" value="ECO:0007669"/>
    <property type="project" value="UniProtKB-KW"/>
</dbReference>
<gene>
    <name evidence="4" type="ORF">Q605_AUC00177G0002</name>
</gene>
<dbReference type="EMBL" id="AZLV01000177">
    <property type="protein sequence ID" value="ETJ06956.1"/>
    <property type="molecule type" value="Genomic_DNA"/>
</dbReference>
<evidence type="ECO:0000256" key="3">
    <source>
        <dbReference type="ARBA" id="ARBA00023235"/>
    </source>
</evidence>
<evidence type="ECO:0000313" key="4">
    <source>
        <dbReference type="EMBL" id="ETJ06956.1"/>
    </source>
</evidence>
<sequence>MTESPAAASLSLVDTDAVAAWISEDPDETTREELTSLLARHEDGDTTATAVLADAFSSTLQFGTAGLRGRLGGGPNRMNRVVVIRAAAGLSAYLREQLGDGFTVVI</sequence>
<evidence type="ECO:0000256" key="1">
    <source>
        <dbReference type="ARBA" id="ARBA00022723"/>
    </source>
</evidence>
<dbReference type="InterPro" id="IPR016055">
    <property type="entry name" value="A-D-PHexomutase_a/b/a-I/II/III"/>
</dbReference>
<dbReference type="SUPFAM" id="SSF53738">
    <property type="entry name" value="Phosphoglucomutase, first 3 domains"/>
    <property type="match status" value="1"/>
</dbReference>
<dbReference type="AlphaFoldDB" id="W1VMN5"/>
<dbReference type="GO" id="GO:0006166">
    <property type="term" value="P:purine ribonucleoside salvage"/>
    <property type="evidence" value="ECO:0007669"/>
    <property type="project" value="TreeGrafter"/>
</dbReference>
<protein>
    <submittedName>
        <fullName evidence="4">Phosphomannomutase</fullName>
    </submittedName>
</protein>
<organism evidence="4 5">
    <name type="scientific">Actinomyces urogenitalis DORA_12</name>
    <dbReference type="NCBI Taxonomy" id="1403939"/>
    <lineage>
        <taxon>Bacteria</taxon>
        <taxon>Bacillati</taxon>
        <taxon>Actinomycetota</taxon>
        <taxon>Actinomycetes</taxon>
        <taxon>Actinomycetales</taxon>
        <taxon>Actinomycetaceae</taxon>
        <taxon>Actinomyces</taxon>
    </lineage>
</organism>
<comment type="caution">
    <text evidence="4">The sequence shown here is derived from an EMBL/GenBank/DDBJ whole genome shotgun (WGS) entry which is preliminary data.</text>
</comment>
<proteinExistence type="predicted"/>
<dbReference type="GO" id="GO:0005975">
    <property type="term" value="P:carbohydrate metabolic process"/>
    <property type="evidence" value="ECO:0007669"/>
    <property type="project" value="InterPro"/>
</dbReference>
<name>W1VMN5_9ACTO</name>
<evidence type="ECO:0000256" key="2">
    <source>
        <dbReference type="ARBA" id="ARBA00022842"/>
    </source>
</evidence>
<feature type="non-terminal residue" evidence="4">
    <location>
        <position position="106"/>
    </location>
</feature>
<keyword evidence="3" id="KW-0413">Isomerase</keyword>
<accession>W1VMN5</accession>
<dbReference type="PANTHER" id="PTHR45745:SF1">
    <property type="entry name" value="PHOSPHOGLUCOMUTASE 2B-RELATED"/>
    <property type="match status" value="1"/>
</dbReference>
<keyword evidence="2" id="KW-0460">Magnesium</keyword>
<keyword evidence="1" id="KW-0479">Metal-binding</keyword>
<reference evidence="4 5" key="1">
    <citation type="submission" date="2013-12" db="EMBL/GenBank/DDBJ databases">
        <title>A Varibaculum cambriense genome reconstructed from a premature infant gut community with otherwise low bacterial novelty that shifts toward anaerobic metabolism during the third week of life.</title>
        <authorList>
            <person name="Brown C.T."/>
            <person name="Sharon I."/>
            <person name="Thomas B.C."/>
            <person name="Castelle C.J."/>
            <person name="Morowitz M.J."/>
            <person name="Banfield J.F."/>
        </authorList>
    </citation>
    <scope>NUCLEOTIDE SEQUENCE [LARGE SCALE GENOMIC DNA]</scope>
    <source>
        <strain evidence="5">DORA_12</strain>
    </source>
</reference>
<dbReference type="Proteomes" id="UP000018852">
    <property type="component" value="Unassembled WGS sequence"/>
</dbReference>
<dbReference type="GO" id="GO:0008973">
    <property type="term" value="F:phosphopentomutase activity"/>
    <property type="evidence" value="ECO:0007669"/>
    <property type="project" value="TreeGrafter"/>
</dbReference>
<evidence type="ECO:0000313" key="5">
    <source>
        <dbReference type="Proteomes" id="UP000018852"/>
    </source>
</evidence>